<evidence type="ECO:0000256" key="1">
    <source>
        <dbReference type="PROSITE-ProRule" id="PRU00176"/>
    </source>
</evidence>
<feature type="compositionally biased region" description="Pro residues" evidence="2">
    <location>
        <begin position="188"/>
        <end position="198"/>
    </location>
</feature>
<dbReference type="Gene3D" id="3.30.70.330">
    <property type="match status" value="1"/>
</dbReference>
<reference evidence="4" key="2">
    <citation type="submission" date="2025-09" db="UniProtKB">
        <authorList>
            <consortium name="Ensembl"/>
        </authorList>
    </citation>
    <scope>IDENTIFICATION</scope>
</reference>
<dbReference type="InterPro" id="IPR000504">
    <property type="entry name" value="RRM_dom"/>
</dbReference>
<dbReference type="InterPro" id="IPR012677">
    <property type="entry name" value="Nucleotide-bd_a/b_plait_sf"/>
</dbReference>
<proteinExistence type="predicted"/>
<evidence type="ECO:0000256" key="2">
    <source>
        <dbReference type="SAM" id="MobiDB-lite"/>
    </source>
</evidence>
<dbReference type="Ensembl" id="ENSEBUT00000014876.1">
    <property type="protein sequence ID" value="ENSEBUP00000014300.1"/>
    <property type="gene ID" value="ENSEBUG00000009010.1"/>
</dbReference>
<accession>A0A8C4QFQ2</accession>
<dbReference type="PROSITE" id="PS50102">
    <property type="entry name" value="RRM"/>
    <property type="match status" value="1"/>
</dbReference>
<evidence type="ECO:0000313" key="4">
    <source>
        <dbReference type="Ensembl" id="ENSEBUP00000014300.1"/>
    </source>
</evidence>
<keyword evidence="5" id="KW-1185">Reference proteome</keyword>
<evidence type="ECO:0000259" key="3">
    <source>
        <dbReference type="PROSITE" id="PS50102"/>
    </source>
</evidence>
<reference evidence="4" key="1">
    <citation type="submission" date="2025-08" db="UniProtKB">
        <authorList>
            <consortium name="Ensembl"/>
        </authorList>
    </citation>
    <scope>IDENTIFICATION</scope>
</reference>
<name>A0A8C4QFQ2_EPTBU</name>
<organism evidence="4 5">
    <name type="scientific">Eptatretus burgeri</name>
    <name type="common">Inshore hagfish</name>
    <dbReference type="NCBI Taxonomy" id="7764"/>
    <lineage>
        <taxon>Eukaryota</taxon>
        <taxon>Metazoa</taxon>
        <taxon>Chordata</taxon>
        <taxon>Craniata</taxon>
        <taxon>Vertebrata</taxon>
        <taxon>Cyclostomata</taxon>
        <taxon>Myxini</taxon>
        <taxon>Myxiniformes</taxon>
        <taxon>Myxinidae</taxon>
        <taxon>Eptatretinae</taxon>
        <taxon>Eptatretus</taxon>
    </lineage>
</organism>
<dbReference type="InterPro" id="IPR035979">
    <property type="entry name" value="RBD_domain_sf"/>
</dbReference>
<evidence type="ECO:0000313" key="5">
    <source>
        <dbReference type="Proteomes" id="UP000694388"/>
    </source>
</evidence>
<dbReference type="Proteomes" id="UP000694388">
    <property type="component" value="Unplaced"/>
</dbReference>
<feature type="compositionally biased region" description="Basic and acidic residues" evidence="2">
    <location>
        <begin position="176"/>
        <end position="186"/>
    </location>
</feature>
<feature type="domain" description="RRM" evidence="3">
    <location>
        <begin position="111"/>
        <end position="198"/>
    </location>
</feature>
<protein>
    <recommendedName>
        <fullName evidence="3">RRM domain-containing protein</fullName>
    </recommendedName>
</protein>
<feature type="region of interest" description="Disordered" evidence="2">
    <location>
        <begin position="176"/>
        <end position="198"/>
    </location>
</feature>
<dbReference type="SUPFAM" id="SSF54928">
    <property type="entry name" value="RNA-binding domain, RBD"/>
    <property type="match status" value="1"/>
</dbReference>
<dbReference type="AlphaFoldDB" id="A0A8C4QFQ2"/>
<keyword evidence="1" id="KW-0694">RNA-binding</keyword>
<sequence length="198" mass="21708">MMTTFVVYTSDAPPDCYAPSLKRRGGDGAALSEEVPSFSQGEVKRFNEGANTMDTAMEKMVVDSDSGENIFIYLFVCLFVFPPPYRLIKGISQLISSMCFVFFLPSFSVSRSVFVSNLSLSLSDPVQQLRSALGTFGSITGIKLGGKEEKSTWESSNHRRQLSGFADVMFHDEESAKEALKHDRMPLDGPPSPGPLLA</sequence>
<dbReference type="GO" id="GO:0003723">
    <property type="term" value="F:RNA binding"/>
    <property type="evidence" value="ECO:0007669"/>
    <property type="project" value="UniProtKB-UniRule"/>
</dbReference>